<feature type="compositionally biased region" description="Polar residues" evidence="3">
    <location>
        <begin position="622"/>
        <end position="632"/>
    </location>
</feature>
<dbReference type="PANTHER" id="PTHR12634">
    <property type="entry name" value="SIT4 YEAST -ASSOCIATING PROTEIN-RELATED"/>
    <property type="match status" value="1"/>
</dbReference>
<feature type="region of interest" description="Disordered" evidence="3">
    <location>
        <begin position="616"/>
        <end position="689"/>
    </location>
</feature>
<dbReference type="EMBL" id="VXIV02002534">
    <property type="protein sequence ID" value="KAF6024780.1"/>
    <property type="molecule type" value="Genomic_DNA"/>
</dbReference>
<dbReference type="OrthoDB" id="295029at2759"/>
<feature type="signal peptide" evidence="4">
    <location>
        <begin position="1"/>
        <end position="17"/>
    </location>
</feature>
<sequence>MCVVSLFLIIFSLVSLAGELCCRPEGCVEPLPQCEVERMDKAIKCVLAAVKPMIGRLANLLTDPPQQVHSRMLTTVGLLDPPLGNTRLQVSKLFATLFAVDDSDLHLCLIENNVVNKLLDLFFSFIWNNFLHTQIEICISNILTKKDAGGTESPRALQAEQTENLTPTMLTQEEDTPLVTHLLKDCRVISRFVTAWEENDEAVQAGSRRKGYMGHVTKICNVIVGATEKGSYAPLLSSLLEDLPDNMGEKWENLVTTKLAETNKRNTSDLVGGHPLNSSSGSDSDSDFNNIPFPQDDSMQQQAFSDYQMQQLTSNFIDQFGLSEEDFGANSLRIESPYTQKIDSLDWNINASEKEPKEYDEVCNMDGGDSGGEDEEDMWKDKEITFNTSESSRSQSTSNTNALCDSADSGSDSSDEELTSSPAIIKSRVDNAMDIDASSDISAVAPIAMDTSPWDTDTTVSGKGDDEWLPFEGADNSNGNDCGSDDWADFSNLDNSPASDGGPRVSSPDALVDGETFTSDLSKQTPAPSSQSNSDNVVSDSTQQLAPVVSIAPNSSAADGTLSIDESKQSTECAAKSSDVIVKSSDAITDSSDVILNSKDVIAESSDVMEVDEHKVTAPNAAISTDTSNQPTIEDHTKPETKELDSTDVTETGNGDNSKSVKVDVNGPTACEQALEPPSEKASEEHNPV</sequence>
<evidence type="ECO:0000313" key="5">
    <source>
        <dbReference type="EMBL" id="KAF6024780.1"/>
    </source>
</evidence>
<feature type="compositionally biased region" description="Polar residues" evidence="3">
    <location>
        <begin position="647"/>
        <end position="660"/>
    </location>
</feature>
<feature type="compositionally biased region" description="Low complexity" evidence="3">
    <location>
        <begin position="387"/>
        <end position="412"/>
    </location>
</feature>
<name>A0A7J7JEX4_BUGNE</name>
<dbReference type="GO" id="GO:0005829">
    <property type="term" value="C:cytosol"/>
    <property type="evidence" value="ECO:0007669"/>
    <property type="project" value="TreeGrafter"/>
</dbReference>
<evidence type="ECO:0000256" key="4">
    <source>
        <dbReference type="SAM" id="SignalP"/>
    </source>
</evidence>
<feature type="region of interest" description="Disordered" evidence="3">
    <location>
        <begin position="451"/>
        <end position="578"/>
    </location>
</feature>
<dbReference type="GO" id="GO:0019903">
    <property type="term" value="F:protein phosphatase binding"/>
    <property type="evidence" value="ECO:0007669"/>
    <property type="project" value="InterPro"/>
</dbReference>
<evidence type="ECO:0000313" key="6">
    <source>
        <dbReference type="Proteomes" id="UP000593567"/>
    </source>
</evidence>
<feature type="chain" id="PRO_5029546094" evidence="4">
    <location>
        <begin position="18"/>
        <end position="689"/>
    </location>
</feature>
<dbReference type="Pfam" id="PF04499">
    <property type="entry name" value="SAPS"/>
    <property type="match status" value="1"/>
</dbReference>
<comment type="caution">
    <text evidence="5">The sequence shown here is derived from an EMBL/GenBank/DDBJ whole genome shotgun (WGS) entry which is preliminary data.</text>
</comment>
<reference evidence="5" key="1">
    <citation type="submission" date="2020-06" db="EMBL/GenBank/DDBJ databases">
        <title>Draft genome of Bugula neritina, a colonial animal packing powerful symbionts and potential medicines.</title>
        <authorList>
            <person name="Rayko M."/>
        </authorList>
    </citation>
    <scope>NUCLEOTIDE SEQUENCE [LARGE SCALE GENOMIC DNA]</scope>
    <source>
        <strain evidence="5">Kwan_BN1</strain>
    </source>
</reference>
<dbReference type="GO" id="GO:0005634">
    <property type="term" value="C:nucleus"/>
    <property type="evidence" value="ECO:0007669"/>
    <property type="project" value="TreeGrafter"/>
</dbReference>
<dbReference type="PANTHER" id="PTHR12634:SF8">
    <property type="entry name" value="FIERY MOUNTAIN, ISOFORM D"/>
    <property type="match status" value="1"/>
</dbReference>
<feature type="compositionally biased region" description="Basic and acidic residues" evidence="3">
    <location>
        <begin position="633"/>
        <end position="645"/>
    </location>
</feature>
<feature type="region of interest" description="Disordered" evidence="3">
    <location>
        <begin position="386"/>
        <end position="425"/>
    </location>
</feature>
<dbReference type="Proteomes" id="UP000593567">
    <property type="component" value="Unassembled WGS sequence"/>
</dbReference>
<accession>A0A7J7JEX4</accession>
<keyword evidence="2" id="KW-0131">Cell cycle</keyword>
<gene>
    <name evidence="5" type="ORF">EB796_016909</name>
</gene>
<feature type="compositionally biased region" description="Basic and acidic residues" evidence="3">
    <location>
        <begin position="678"/>
        <end position="689"/>
    </location>
</feature>
<evidence type="ECO:0000256" key="1">
    <source>
        <dbReference type="ARBA" id="ARBA00006180"/>
    </source>
</evidence>
<organism evidence="5 6">
    <name type="scientific">Bugula neritina</name>
    <name type="common">Brown bryozoan</name>
    <name type="synonym">Sertularia neritina</name>
    <dbReference type="NCBI Taxonomy" id="10212"/>
    <lineage>
        <taxon>Eukaryota</taxon>
        <taxon>Metazoa</taxon>
        <taxon>Spiralia</taxon>
        <taxon>Lophotrochozoa</taxon>
        <taxon>Bryozoa</taxon>
        <taxon>Gymnolaemata</taxon>
        <taxon>Cheilostomatida</taxon>
        <taxon>Flustrina</taxon>
        <taxon>Buguloidea</taxon>
        <taxon>Bugulidae</taxon>
        <taxon>Bugula</taxon>
    </lineage>
</organism>
<dbReference type="InterPro" id="IPR007587">
    <property type="entry name" value="SAPS"/>
</dbReference>
<keyword evidence="4" id="KW-0732">Signal</keyword>
<comment type="similarity">
    <text evidence="1">Belongs to the SAPS family.</text>
</comment>
<feature type="region of interest" description="Disordered" evidence="3">
    <location>
        <begin position="265"/>
        <end position="289"/>
    </location>
</feature>
<protein>
    <submittedName>
        <fullName evidence="5">PPP6R2</fullName>
    </submittedName>
</protein>
<evidence type="ECO:0000256" key="3">
    <source>
        <dbReference type="SAM" id="MobiDB-lite"/>
    </source>
</evidence>
<dbReference type="AlphaFoldDB" id="A0A7J7JEX4"/>
<evidence type="ECO:0000256" key="2">
    <source>
        <dbReference type="ARBA" id="ARBA00023306"/>
    </source>
</evidence>
<feature type="compositionally biased region" description="Low complexity" evidence="3">
    <location>
        <begin position="529"/>
        <end position="543"/>
    </location>
</feature>
<proteinExistence type="inferred from homology"/>
<keyword evidence="6" id="KW-1185">Reference proteome</keyword>
<dbReference type="GO" id="GO:0019888">
    <property type="term" value="F:protein phosphatase regulator activity"/>
    <property type="evidence" value="ECO:0007669"/>
    <property type="project" value="TreeGrafter"/>
</dbReference>
<feature type="compositionally biased region" description="Polar residues" evidence="3">
    <location>
        <begin position="516"/>
        <end position="528"/>
    </location>
</feature>